<evidence type="ECO:0000256" key="2">
    <source>
        <dbReference type="ARBA" id="ARBA00022741"/>
    </source>
</evidence>
<dbReference type="GO" id="GO:0006281">
    <property type="term" value="P:DNA repair"/>
    <property type="evidence" value="ECO:0007669"/>
    <property type="project" value="TreeGrafter"/>
</dbReference>
<evidence type="ECO:0000256" key="7">
    <source>
        <dbReference type="PROSITE-ProRule" id="PRU00175"/>
    </source>
</evidence>
<proteinExistence type="predicted"/>
<dbReference type="GO" id="GO:0008094">
    <property type="term" value="F:ATP-dependent activity, acting on DNA"/>
    <property type="evidence" value="ECO:0007669"/>
    <property type="project" value="TreeGrafter"/>
</dbReference>
<dbReference type="GO" id="GO:0016787">
    <property type="term" value="F:hydrolase activity"/>
    <property type="evidence" value="ECO:0007669"/>
    <property type="project" value="UniProtKB-KW"/>
</dbReference>
<organism evidence="12 13">
    <name type="scientific">Paramecium primaurelia</name>
    <dbReference type="NCBI Taxonomy" id="5886"/>
    <lineage>
        <taxon>Eukaryota</taxon>
        <taxon>Sar</taxon>
        <taxon>Alveolata</taxon>
        <taxon>Ciliophora</taxon>
        <taxon>Intramacronucleata</taxon>
        <taxon>Oligohymenophorea</taxon>
        <taxon>Peniculida</taxon>
        <taxon>Parameciidae</taxon>
        <taxon>Paramecium</taxon>
    </lineage>
</organism>
<dbReference type="Pfam" id="PF13920">
    <property type="entry name" value="zf-C3HC4_3"/>
    <property type="match status" value="1"/>
</dbReference>
<name>A0A8S1M2Z6_PARPR</name>
<dbReference type="Pfam" id="PF00176">
    <property type="entry name" value="SNF2-rel_dom"/>
    <property type="match status" value="1"/>
</dbReference>
<evidence type="ECO:0000256" key="1">
    <source>
        <dbReference type="ARBA" id="ARBA00022723"/>
    </source>
</evidence>
<gene>
    <name evidence="12" type="ORF">PPRIM_AZ9-3.1.T0520038</name>
</gene>
<reference evidence="12" key="1">
    <citation type="submission" date="2021-01" db="EMBL/GenBank/DDBJ databases">
        <authorList>
            <consortium name="Genoscope - CEA"/>
            <person name="William W."/>
        </authorList>
    </citation>
    <scope>NUCLEOTIDE SEQUENCE</scope>
</reference>
<sequence>MQELVQQMIAISGGQLNEEKAKQYLKYGKNDLELALNYYYQAEERKKRQQPTLACTKLMEGAKKQQQLEKILKDLNQEYKKPIEECLDQQIVLSKPSGNLDFQQTNDIEEIAIQYAQEKRQAKFRQSSEMIKQQINEEDHKNTQLQNQQQKIKKKQNKIKEQKDQILEEGESKKNDDQENKQKKNQNSGLKLNSGETTISRGITFPLFIGSAKIKGYALGSQNLKDVQQQCVEIILDGTCKVVDRGKKSNKIVKGQNIIRICYDEREIGRLNSEYEDLFSPLLQENYIKIIAYHVQSQILCKTHDSILLQIDVFLNEKALSDGTSDQFDDTVQEFVKYSDNFQKLYDLVNCKLITSTKVDVIDKKKIENNNLEIKENSNNNTLNKSAITYQEDPFKQKPKQLSLNDFKLKNNIQDQNQSQLMKVEIDKDKQQNEMNEEIDCDQFLGFNNCTHHDLEMHDGPKQLGSKLFDYQKQALTWLLQREGVIKAEDESSSNALHPLWKEYQTSQGVKIYFNPFSGLSSLDFPSSSRRCNGGILADEMGLGKTVMLISLILANPFKIPQDYYHKSSRKNQNYSGKKLIGDYVGYKKKKWARTLIIVPVSLLQQWQDELNYHCSQHLRIFQYTGAERNQSDLCQYDVVVSSYHTVSVEFKKPSKDPYSIYNYNWFRVILDEAHYIKGRTTLLAQGAYELDCYYRWCSTGTPIQNNLNDMFSLIHFIKLEPWSDYLWWNAYINKPHEEGKDNIFPLLNSILRPILLRRTKKSKDQNGKPIISLPNKEIHFESIELRKDERIVYDKMEKKSQDEVEGFLAKGILMSQYMKVFELLIRLRQICDHPLLITSRSDVKNIDQLEEQIDKFLSNQALDREDQEELLMNNQQVQICQDKQQYKQEVLRRVKENDIPPCPVCLEQVEDTIVTICLHFLCRLCLYGILANSSECPYCRQYLTKQDTMTLPRESSFSLNWKENYRRSSKIEKVMQILQAIPKNEKCVIFTQFIGMIQMIEFDLDNQKIKHLRLDGSMPQQERAEVLKTFKESDEYRIFIISLKAGGVGLNLTAANHVIMIDPWWNPAVEEQAIERVYRIGQTKETHVYRLICKQTVEERMIKLHDIKKQLFESSIRTEERSNLRMEMFKNIILGS</sequence>
<keyword evidence="6" id="KW-0067">ATP-binding</keyword>
<dbReference type="InterPro" id="IPR050628">
    <property type="entry name" value="SNF2_RAD54_helicase_TF"/>
</dbReference>
<dbReference type="PANTHER" id="PTHR45626">
    <property type="entry name" value="TRANSCRIPTION TERMINATION FACTOR 2-RELATED"/>
    <property type="match status" value="1"/>
</dbReference>
<evidence type="ECO:0000256" key="5">
    <source>
        <dbReference type="ARBA" id="ARBA00022833"/>
    </source>
</evidence>
<dbReference type="CDD" id="cd18793">
    <property type="entry name" value="SF2_C_SNF"/>
    <property type="match status" value="1"/>
</dbReference>
<dbReference type="GO" id="GO:0005634">
    <property type="term" value="C:nucleus"/>
    <property type="evidence" value="ECO:0007669"/>
    <property type="project" value="TreeGrafter"/>
</dbReference>
<evidence type="ECO:0000259" key="11">
    <source>
        <dbReference type="PROSITE" id="PS51194"/>
    </source>
</evidence>
<dbReference type="SMART" id="SM00490">
    <property type="entry name" value="HELICc"/>
    <property type="match status" value="1"/>
</dbReference>
<evidence type="ECO:0000313" key="13">
    <source>
        <dbReference type="Proteomes" id="UP000688137"/>
    </source>
</evidence>
<dbReference type="GO" id="GO:0008270">
    <property type="term" value="F:zinc ion binding"/>
    <property type="evidence" value="ECO:0007669"/>
    <property type="project" value="UniProtKB-KW"/>
</dbReference>
<dbReference type="InterPro" id="IPR049730">
    <property type="entry name" value="SNF2/RAD54-like_C"/>
</dbReference>
<dbReference type="AlphaFoldDB" id="A0A8S1M2Z6"/>
<dbReference type="Pfam" id="PF14555">
    <property type="entry name" value="UBA_4"/>
    <property type="match status" value="1"/>
</dbReference>
<dbReference type="InterPro" id="IPR001650">
    <property type="entry name" value="Helicase_C-like"/>
</dbReference>
<evidence type="ECO:0000256" key="3">
    <source>
        <dbReference type="ARBA" id="ARBA00022771"/>
    </source>
</evidence>
<feature type="domain" description="Helicase ATP-binding" evidence="10">
    <location>
        <begin position="526"/>
        <end position="721"/>
    </location>
</feature>
<evidence type="ECO:0000256" key="4">
    <source>
        <dbReference type="ARBA" id="ARBA00022801"/>
    </source>
</evidence>
<dbReference type="InterPro" id="IPR001841">
    <property type="entry name" value="Znf_RING"/>
</dbReference>
<keyword evidence="5" id="KW-0862">Zinc</keyword>
<protein>
    <submittedName>
        <fullName evidence="12">Uncharacterized protein</fullName>
    </submittedName>
</protein>
<dbReference type="SMART" id="SM00184">
    <property type="entry name" value="RING"/>
    <property type="match status" value="1"/>
</dbReference>
<dbReference type="SMART" id="SM00487">
    <property type="entry name" value="DEXDc"/>
    <property type="match status" value="1"/>
</dbReference>
<dbReference type="Pfam" id="PF00271">
    <property type="entry name" value="Helicase_C"/>
    <property type="match status" value="1"/>
</dbReference>
<dbReference type="InterPro" id="IPR014001">
    <property type="entry name" value="Helicase_ATP-bd"/>
</dbReference>
<keyword evidence="3 7" id="KW-0863">Zinc-finger</keyword>
<dbReference type="PANTHER" id="PTHR45626:SF22">
    <property type="entry name" value="DNA REPAIR PROTEIN RAD5"/>
    <property type="match status" value="1"/>
</dbReference>
<evidence type="ECO:0000256" key="8">
    <source>
        <dbReference type="SAM" id="MobiDB-lite"/>
    </source>
</evidence>
<dbReference type="PROSITE" id="PS51194">
    <property type="entry name" value="HELICASE_CTER"/>
    <property type="match status" value="1"/>
</dbReference>
<dbReference type="PROSITE" id="PS00518">
    <property type="entry name" value="ZF_RING_1"/>
    <property type="match status" value="1"/>
</dbReference>
<evidence type="ECO:0000256" key="6">
    <source>
        <dbReference type="ARBA" id="ARBA00022840"/>
    </source>
</evidence>
<dbReference type="InterPro" id="IPR017907">
    <property type="entry name" value="Znf_RING_CS"/>
</dbReference>
<dbReference type="InterPro" id="IPR000330">
    <property type="entry name" value="SNF2_N"/>
</dbReference>
<accession>A0A8S1M2Z6</accession>
<evidence type="ECO:0000259" key="9">
    <source>
        <dbReference type="PROSITE" id="PS50089"/>
    </source>
</evidence>
<keyword evidence="2" id="KW-0547">Nucleotide-binding</keyword>
<feature type="domain" description="RING-type" evidence="9">
    <location>
        <begin position="903"/>
        <end position="941"/>
    </location>
</feature>
<feature type="region of interest" description="Disordered" evidence="8">
    <location>
        <begin position="137"/>
        <end position="193"/>
    </location>
</feature>
<dbReference type="PROSITE" id="PS51192">
    <property type="entry name" value="HELICASE_ATP_BIND_1"/>
    <property type="match status" value="1"/>
</dbReference>
<keyword evidence="13" id="KW-1185">Reference proteome</keyword>
<dbReference type="PROSITE" id="PS50089">
    <property type="entry name" value="ZF_RING_2"/>
    <property type="match status" value="1"/>
</dbReference>
<dbReference type="OMA" id="ENDIPPC"/>
<dbReference type="GO" id="GO:0005524">
    <property type="term" value="F:ATP binding"/>
    <property type="evidence" value="ECO:0007669"/>
    <property type="project" value="UniProtKB-KW"/>
</dbReference>
<keyword evidence="4" id="KW-0378">Hydrolase</keyword>
<dbReference type="EMBL" id="CAJJDM010000052">
    <property type="protein sequence ID" value="CAD8074019.1"/>
    <property type="molecule type" value="Genomic_DNA"/>
</dbReference>
<evidence type="ECO:0000313" key="12">
    <source>
        <dbReference type="EMBL" id="CAD8074019.1"/>
    </source>
</evidence>
<dbReference type="CDD" id="cd18008">
    <property type="entry name" value="DEXDc_SHPRH-like"/>
    <property type="match status" value="1"/>
</dbReference>
<comment type="caution">
    <text evidence="12">The sequence shown here is derived from an EMBL/GenBank/DDBJ whole genome shotgun (WGS) entry which is preliminary data.</text>
</comment>
<dbReference type="Proteomes" id="UP000688137">
    <property type="component" value="Unassembled WGS sequence"/>
</dbReference>
<keyword evidence="1" id="KW-0479">Metal-binding</keyword>
<evidence type="ECO:0000259" key="10">
    <source>
        <dbReference type="PROSITE" id="PS51192"/>
    </source>
</evidence>
<feature type="domain" description="Helicase C-terminal" evidence="11">
    <location>
        <begin position="974"/>
        <end position="1131"/>
    </location>
</feature>
<feature type="compositionally biased region" description="Basic and acidic residues" evidence="8">
    <location>
        <begin position="158"/>
        <end position="182"/>
    </location>
</feature>